<dbReference type="EMBL" id="NSJF01000003">
    <property type="protein sequence ID" value="PAT34673.1"/>
    <property type="molecule type" value="Genomic_DNA"/>
</dbReference>
<feature type="binding site" evidence="3">
    <location>
        <position position="116"/>
    </location>
    <ligand>
        <name>substrate</name>
    </ligand>
</feature>
<proteinExistence type="predicted"/>
<keyword evidence="1" id="KW-0378">Hydrolase</keyword>
<evidence type="ECO:0000256" key="2">
    <source>
        <dbReference type="PIRSR" id="PIRSR605511-1"/>
    </source>
</evidence>
<reference evidence="5 6" key="1">
    <citation type="submission" date="2017-08" db="EMBL/GenBank/DDBJ databases">
        <title>WGS of Clinical strains of the CDC Group NO-1 linked to zoonotic infections in humans.</title>
        <authorList>
            <person name="Bernier A.-M."/>
            <person name="Bernard K."/>
        </authorList>
    </citation>
    <scope>NUCLEOTIDE SEQUENCE [LARGE SCALE GENOMIC DNA]</scope>
    <source>
        <strain evidence="5 6">NML03-0146</strain>
    </source>
</reference>
<feature type="binding site" evidence="3">
    <location>
        <position position="15"/>
    </location>
    <ligand>
        <name>a divalent metal cation</name>
        <dbReference type="ChEBI" id="CHEBI:60240"/>
    </ligand>
</feature>
<dbReference type="PRINTS" id="PR01790">
    <property type="entry name" value="SMP30FAMILY"/>
</dbReference>
<evidence type="ECO:0000313" key="5">
    <source>
        <dbReference type="EMBL" id="PAT34673.1"/>
    </source>
</evidence>
<dbReference type="RefSeq" id="WP_095549736.1">
    <property type="nucleotide sequence ID" value="NZ_NSJF01000003.1"/>
</dbReference>
<accession>A0A2A2AA43</accession>
<feature type="binding site" evidence="3">
    <location>
        <position position="148"/>
    </location>
    <ligand>
        <name>a divalent metal cation</name>
        <dbReference type="ChEBI" id="CHEBI:60240"/>
    </ligand>
</feature>
<dbReference type="GO" id="GO:0046872">
    <property type="term" value="F:metal ion binding"/>
    <property type="evidence" value="ECO:0007669"/>
    <property type="project" value="UniProtKB-KW"/>
</dbReference>
<dbReference type="InterPro" id="IPR005511">
    <property type="entry name" value="SMP-30"/>
</dbReference>
<evidence type="ECO:0000313" key="6">
    <source>
        <dbReference type="Proteomes" id="UP000217999"/>
    </source>
</evidence>
<dbReference type="PANTHER" id="PTHR47572">
    <property type="entry name" value="LIPOPROTEIN-RELATED"/>
    <property type="match status" value="1"/>
</dbReference>
<gene>
    <name evidence="5" type="ORF">CK620_07245</name>
</gene>
<dbReference type="Pfam" id="PF08450">
    <property type="entry name" value="SGL"/>
    <property type="match status" value="1"/>
</dbReference>
<organism evidence="5 6">
    <name type="scientific">Vandammella animalimorsus</name>
    <dbReference type="NCBI Taxonomy" id="2029117"/>
    <lineage>
        <taxon>Bacteria</taxon>
        <taxon>Pseudomonadati</taxon>
        <taxon>Pseudomonadota</taxon>
        <taxon>Betaproteobacteria</taxon>
        <taxon>Burkholderiales</taxon>
        <taxon>Comamonadaceae</taxon>
        <taxon>Vandammella</taxon>
    </lineage>
</organism>
<feature type="binding site" evidence="3">
    <location>
        <position position="210"/>
    </location>
    <ligand>
        <name>a divalent metal cation</name>
        <dbReference type="ChEBI" id="CHEBI:60240"/>
    </ligand>
</feature>
<feature type="domain" description="SMP-30/Gluconolactonase/LRE-like region" evidence="4">
    <location>
        <begin position="15"/>
        <end position="267"/>
    </location>
</feature>
<sequence length="296" mass="31593">MPEFRTLLSGYSFLEGPRWREGRLWLSDFYTHQVLACDMQGQVEQMAHVPGQPSGLGWLPGGRLLIVSMRDRKILRREPDGQLALHADLSHIASGHCNDMAVDAQGRAWVGNFGFDLMGGAAVRTAALARVDPDGQVHQAASGLYFPNAILPTPDGRSLIVNETLGNRLSVFDIAADGSLGPRRDWAVFGPLVQSAALDDFIAGGKVAADGAALDAEGAVWVADAIGQRVLRVAQGGRILQEVSTGAMGCFACALGGPDGRTLFLCVAPDFLEHQRRAAREAQVWTLQVDVPGLSG</sequence>
<name>A0A2A2AA43_9BURK</name>
<feature type="active site" description="Proton donor/acceptor" evidence="2">
    <location>
        <position position="210"/>
    </location>
</feature>
<keyword evidence="3" id="KW-0862">Zinc</keyword>
<evidence type="ECO:0000259" key="4">
    <source>
        <dbReference type="Pfam" id="PF08450"/>
    </source>
</evidence>
<dbReference type="InterPro" id="IPR011042">
    <property type="entry name" value="6-blade_b-propeller_TolB-like"/>
</dbReference>
<dbReference type="Proteomes" id="UP000217999">
    <property type="component" value="Unassembled WGS sequence"/>
</dbReference>
<dbReference type="SUPFAM" id="SSF63829">
    <property type="entry name" value="Calcium-dependent phosphotriesterase"/>
    <property type="match status" value="1"/>
</dbReference>
<comment type="caution">
    <text evidence="5">The sequence shown here is derived from an EMBL/GenBank/DDBJ whole genome shotgun (WGS) entry which is preliminary data.</text>
</comment>
<keyword evidence="3" id="KW-0479">Metal-binding</keyword>
<comment type="cofactor">
    <cofactor evidence="3">
        <name>Zn(2+)</name>
        <dbReference type="ChEBI" id="CHEBI:29105"/>
    </cofactor>
    <text evidence="3">Binds 1 divalent metal cation per subunit.</text>
</comment>
<dbReference type="AlphaFoldDB" id="A0A2A2AA43"/>
<evidence type="ECO:0000256" key="1">
    <source>
        <dbReference type="ARBA" id="ARBA00022801"/>
    </source>
</evidence>
<dbReference type="InterPro" id="IPR013658">
    <property type="entry name" value="SGL"/>
</dbReference>
<dbReference type="PANTHER" id="PTHR47572:SF4">
    <property type="entry name" value="LACTONASE DRP35"/>
    <property type="match status" value="1"/>
</dbReference>
<feature type="binding site" evidence="3">
    <location>
        <position position="98"/>
    </location>
    <ligand>
        <name>substrate</name>
    </ligand>
</feature>
<dbReference type="GO" id="GO:0016787">
    <property type="term" value="F:hydrolase activity"/>
    <property type="evidence" value="ECO:0007669"/>
    <property type="project" value="UniProtKB-KW"/>
</dbReference>
<dbReference type="InterPro" id="IPR051262">
    <property type="entry name" value="SMP-30/CGR1_Lactonase"/>
</dbReference>
<dbReference type="Gene3D" id="2.120.10.30">
    <property type="entry name" value="TolB, C-terminal domain"/>
    <property type="match status" value="1"/>
</dbReference>
<evidence type="ECO:0000256" key="3">
    <source>
        <dbReference type="PIRSR" id="PIRSR605511-2"/>
    </source>
</evidence>
<protein>
    <submittedName>
        <fullName evidence="5">Gluconolactonase</fullName>
    </submittedName>
</protein>